<dbReference type="PANTHER" id="PTHR17469">
    <property type="entry name" value="SPERM SPECIFIC ANTIGEN 2-RELATED"/>
    <property type="match status" value="1"/>
</dbReference>
<feature type="region of interest" description="Disordered" evidence="1">
    <location>
        <begin position="1"/>
        <end position="36"/>
    </location>
</feature>
<dbReference type="AlphaFoldDB" id="A0A9D3MJG7"/>
<organism evidence="2 3">
    <name type="scientific">Anguilla anguilla</name>
    <name type="common">European freshwater eel</name>
    <name type="synonym">Muraena anguilla</name>
    <dbReference type="NCBI Taxonomy" id="7936"/>
    <lineage>
        <taxon>Eukaryota</taxon>
        <taxon>Metazoa</taxon>
        <taxon>Chordata</taxon>
        <taxon>Craniata</taxon>
        <taxon>Vertebrata</taxon>
        <taxon>Euteleostomi</taxon>
        <taxon>Actinopterygii</taxon>
        <taxon>Neopterygii</taxon>
        <taxon>Teleostei</taxon>
        <taxon>Anguilliformes</taxon>
        <taxon>Anguillidae</taxon>
        <taxon>Anguilla</taxon>
    </lineage>
</organism>
<comment type="caution">
    <text evidence="2">The sequence shown here is derived from an EMBL/GenBank/DDBJ whole genome shotgun (WGS) entry which is preliminary data.</text>
</comment>
<reference evidence="2" key="1">
    <citation type="submission" date="2021-01" db="EMBL/GenBank/DDBJ databases">
        <title>A chromosome-scale assembly of European eel, Anguilla anguilla.</title>
        <authorList>
            <person name="Henkel C."/>
            <person name="Jong-Raadsen S.A."/>
            <person name="Dufour S."/>
            <person name="Weltzien F.-A."/>
            <person name="Palstra A.P."/>
            <person name="Pelster B."/>
            <person name="Spaink H.P."/>
            <person name="Van Den Thillart G.E."/>
            <person name="Jansen H."/>
            <person name="Zahm M."/>
            <person name="Klopp C."/>
            <person name="Cedric C."/>
            <person name="Louis A."/>
            <person name="Berthelot C."/>
            <person name="Parey E."/>
            <person name="Roest Crollius H."/>
            <person name="Montfort J."/>
            <person name="Robinson-Rechavi M."/>
            <person name="Bucao C."/>
            <person name="Bouchez O."/>
            <person name="Gislard M."/>
            <person name="Lluch J."/>
            <person name="Milhes M."/>
            <person name="Lampietro C."/>
            <person name="Lopez Roques C."/>
            <person name="Donnadieu C."/>
            <person name="Braasch I."/>
            <person name="Desvignes T."/>
            <person name="Postlethwait J."/>
            <person name="Bobe J."/>
            <person name="Guiguen Y."/>
            <person name="Dirks R."/>
        </authorList>
    </citation>
    <scope>NUCLEOTIDE SEQUENCE</scope>
    <source>
        <strain evidence="2">Tag_6206</strain>
        <tissue evidence="2">Liver</tissue>
    </source>
</reference>
<name>A0A9D3MJG7_ANGAN</name>
<feature type="non-terminal residue" evidence="2">
    <location>
        <position position="102"/>
    </location>
</feature>
<evidence type="ECO:0000313" key="2">
    <source>
        <dbReference type="EMBL" id="KAG5849954.1"/>
    </source>
</evidence>
<dbReference type="Proteomes" id="UP001044222">
    <property type="component" value="Unassembled WGS sequence"/>
</dbReference>
<dbReference type="InterPro" id="IPR043444">
    <property type="entry name" value="TESPA1-like"/>
</dbReference>
<keyword evidence="3" id="KW-1185">Reference proteome</keyword>
<sequence length="102" mass="11224">TPPSRESPRPQLRRDPPCIAPRSPLRRKSPGDMKSPESFEIEEIHSFDEGSAVRSAAELGESAEARFLRTSSCQSDSSGFLEEPFIPCLSQQASPVPELLKV</sequence>
<dbReference type="EMBL" id="JAFIRN010000004">
    <property type="protein sequence ID" value="KAG5849954.1"/>
    <property type="molecule type" value="Genomic_DNA"/>
</dbReference>
<feature type="compositionally biased region" description="Basic and acidic residues" evidence="1">
    <location>
        <begin position="1"/>
        <end position="16"/>
    </location>
</feature>
<evidence type="ECO:0000256" key="1">
    <source>
        <dbReference type="SAM" id="MobiDB-lite"/>
    </source>
</evidence>
<gene>
    <name evidence="2" type="ORF">ANANG_G00077180</name>
</gene>
<accession>A0A9D3MJG7</accession>
<proteinExistence type="predicted"/>
<protein>
    <submittedName>
        <fullName evidence="2">Uncharacterized protein</fullName>
    </submittedName>
</protein>
<dbReference type="PANTHER" id="PTHR17469:SF14">
    <property type="entry name" value="PROTEIN ITPRID1"/>
    <property type="match status" value="1"/>
</dbReference>
<evidence type="ECO:0000313" key="3">
    <source>
        <dbReference type="Proteomes" id="UP001044222"/>
    </source>
</evidence>